<reference evidence="12" key="1">
    <citation type="submission" date="2022-11" db="UniProtKB">
        <authorList>
            <consortium name="EnsemblMetazoa"/>
        </authorList>
    </citation>
    <scope>IDENTIFICATION</scope>
</reference>
<dbReference type="InterPro" id="IPR002083">
    <property type="entry name" value="MATH/TRAF_dom"/>
</dbReference>
<dbReference type="InterPro" id="IPR013083">
    <property type="entry name" value="Znf_RING/FYVE/PHD"/>
</dbReference>
<dbReference type="OrthoDB" id="5574452at2759"/>
<dbReference type="InterPro" id="IPR049342">
    <property type="entry name" value="TRAF1-6_MATH_dom"/>
</dbReference>
<dbReference type="Gene3D" id="2.60.210.10">
    <property type="entry name" value="Apoptosis, Tumor Necrosis Factor Receptor Associated Protein 2, Chain A"/>
    <property type="match status" value="1"/>
</dbReference>
<dbReference type="GO" id="GO:0008270">
    <property type="term" value="F:zinc ion binding"/>
    <property type="evidence" value="ECO:0007669"/>
    <property type="project" value="UniProtKB-KW"/>
</dbReference>
<keyword evidence="3 7" id="KW-0479">Metal-binding</keyword>
<dbReference type="AlphaFoldDB" id="A0A913WVZ7"/>
<dbReference type="InterPro" id="IPR012227">
    <property type="entry name" value="TNF_rcpt-assoc_TRAF_met"/>
</dbReference>
<protein>
    <submittedName>
        <fullName evidence="12">Uncharacterized protein</fullName>
    </submittedName>
</protein>
<feature type="coiled-coil region" evidence="8">
    <location>
        <begin position="243"/>
        <end position="270"/>
    </location>
</feature>
<evidence type="ECO:0000259" key="11">
    <source>
        <dbReference type="PROSITE" id="PS50145"/>
    </source>
</evidence>
<keyword evidence="4" id="KW-0677">Repeat</keyword>
<keyword evidence="5 7" id="KW-0863">Zinc-finger</keyword>
<feature type="domain" description="RING-type" evidence="9">
    <location>
        <begin position="22"/>
        <end position="62"/>
    </location>
</feature>
<dbReference type="PROSITE" id="PS50089">
    <property type="entry name" value="ZF_RING_2"/>
    <property type="match status" value="1"/>
</dbReference>
<feature type="domain" description="TRAF-type" evidence="11">
    <location>
        <begin position="106"/>
        <end position="151"/>
    </location>
</feature>
<dbReference type="InterPro" id="IPR001293">
    <property type="entry name" value="Znf_TRAF"/>
</dbReference>
<dbReference type="KEGG" id="epa:110233952"/>
<dbReference type="SMART" id="SM00061">
    <property type="entry name" value="MATH"/>
    <property type="match status" value="1"/>
</dbReference>
<feature type="domain" description="MATH" evidence="10">
    <location>
        <begin position="275"/>
        <end position="423"/>
    </location>
</feature>
<dbReference type="PANTHER" id="PTHR10131:SF94">
    <property type="entry name" value="TNF RECEPTOR-ASSOCIATED FACTOR 4"/>
    <property type="match status" value="1"/>
</dbReference>
<dbReference type="GO" id="GO:0005737">
    <property type="term" value="C:cytoplasm"/>
    <property type="evidence" value="ECO:0007669"/>
    <property type="project" value="UniProtKB-SubCell"/>
</dbReference>
<dbReference type="GO" id="GO:0043122">
    <property type="term" value="P:regulation of canonical NF-kappaB signal transduction"/>
    <property type="evidence" value="ECO:0007669"/>
    <property type="project" value="TreeGrafter"/>
</dbReference>
<sequence>MVDRSVEYPYETVNPLPRDYECPICQMLLCEPQQIVKCGHRYCMKCLEPVLRQEQPLCPLDRQEIVVDEVFTDQACKRAILVLEVKCLNSSKGCPWTGELSNAQNHRDKCPLERISCSNYNCDKVVERKDELKHSQEECIWRNIQCEHCTEYYSLCLKEDHIMTCPLFPMSCTNQCNTKAIPRREMNEHIKNCCPLAVVECPYTDIGCNIKMKRSELQKHLELSVQSHLDFTYQRLKVEELQQRELNCEMQKKWEEVEELKERIFELERQPTKYDGRFLWRINKYDQRLSDARQGKERYLYSDPFFSGRYGYKFRVCVGFNGDGDAKGTHVSVYINLVRGKFDALLPWPYSTKIVFTLMDQRHDENERKNIVMDIIPDTTLEGWQRPKTDQNPGVGIWKFAKHENIKNKGFLKDDEIFLKVEVEPFDLLRKD</sequence>
<proteinExistence type="predicted"/>
<dbReference type="PROSITE" id="PS50145">
    <property type="entry name" value="ZF_TRAF"/>
    <property type="match status" value="2"/>
</dbReference>
<evidence type="ECO:0000313" key="12">
    <source>
        <dbReference type="EnsemblMetazoa" id="XP_020894946.1"/>
    </source>
</evidence>
<dbReference type="Pfam" id="PF13923">
    <property type="entry name" value="zf-C3HC4_2"/>
    <property type="match status" value="1"/>
</dbReference>
<comment type="subcellular location">
    <subcellularLocation>
        <location evidence="1">Cytoplasm</location>
    </subcellularLocation>
</comment>
<dbReference type="GO" id="GO:0007165">
    <property type="term" value="P:signal transduction"/>
    <property type="evidence" value="ECO:0007669"/>
    <property type="project" value="InterPro"/>
</dbReference>
<feature type="zinc finger region" description="TRAF-type" evidence="7">
    <location>
        <begin position="161"/>
        <end position="218"/>
    </location>
</feature>
<feature type="domain" description="TRAF-type" evidence="11">
    <location>
        <begin position="161"/>
        <end position="218"/>
    </location>
</feature>
<evidence type="ECO:0000256" key="3">
    <source>
        <dbReference type="ARBA" id="ARBA00022723"/>
    </source>
</evidence>
<evidence type="ECO:0000259" key="10">
    <source>
        <dbReference type="PROSITE" id="PS50144"/>
    </source>
</evidence>
<keyword evidence="13" id="KW-1185">Reference proteome</keyword>
<dbReference type="SUPFAM" id="SSF49599">
    <property type="entry name" value="TRAF domain-like"/>
    <property type="match status" value="3"/>
</dbReference>
<dbReference type="PIRSF" id="PIRSF015614">
    <property type="entry name" value="TRAF"/>
    <property type="match status" value="1"/>
</dbReference>
<dbReference type="CDD" id="cd00270">
    <property type="entry name" value="MATH_TRAF_C"/>
    <property type="match status" value="1"/>
</dbReference>
<keyword evidence="6 7" id="KW-0862">Zinc</keyword>
<dbReference type="OMA" id="NCGERIN"/>
<feature type="zinc finger region" description="TRAF-type" evidence="7">
    <location>
        <begin position="106"/>
        <end position="151"/>
    </location>
</feature>
<evidence type="ECO:0000256" key="2">
    <source>
        <dbReference type="ARBA" id="ARBA00022490"/>
    </source>
</evidence>
<evidence type="ECO:0000259" key="9">
    <source>
        <dbReference type="PROSITE" id="PS50089"/>
    </source>
</evidence>
<name>A0A913WVZ7_EXADI</name>
<dbReference type="Pfam" id="PF21355">
    <property type="entry name" value="TRAF-mep_MATH"/>
    <property type="match status" value="1"/>
</dbReference>
<dbReference type="Gene3D" id="3.30.40.10">
    <property type="entry name" value="Zinc/RING finger domain, C3HC4 (zinc finger)"/>
    <property type="match status" value="3"/>
</dbReference>
<dbReference type="InterPro" id="IPR001841">
    <property type="entry name" value="Znf_RING"/>
</dbReference>
<dbReference type="PANTHER" id="PTHR10131">
    <property type="entry name" value="TNF RECEPTOR ASSOCIATED FACTOR"/>
    <property type="match status" value="1"/>
</dbReference>
<keyword evidence="2" id="KW-0963">Cytoplasm</keyword>
<dbReference type="RefSeq" id="XP_020894946.1">
    <property type="nucleotide sequence ID" value="XM_021039287.2"/>
</dbReference>
<dbReference type="GeneID" id="110233952"/>
<dbReference type="InterPro" id="IPR008974">
    <property type="entry name" value="TRAF-like"/>
</dbReference>
<dbReference type="PROSITE" id="PS00518">
    <property type="entry name" value="ZF_RING_1"/>
    <property type="match status" value="1"/>
</dbReference>
<evidence type="ECO:0000256" key="7">
    <source>
        <dbReference type="PROSITE-ProRule" id="PRU00207"/>
    </source>
</evidence>
<evidence type="ECO:0000256" key="8">
    <source>
        <dbReference type="SAM" id="Coils"/>
    </source>
</evidence>
<dbReference type="SUPFAM" id="SSF57850">
    <property type="entry name" value="RING/U-box"/>
    <property type="match status" value="1"/>
</dbReference>
<evidence type="ECO:0000256" key="6">
    <source>
        <dbReference type="ARBA" id="ARBA00022833"/>
    </source>
</evidence>
<dbReference type="PROSITE" id="PS50144">
    <property type="entry name" value="MATH"/>
    <property type="match status" value="1"/>
</dbReference>
<organism evidence="12 13">
    <name type="scientific">Exaiptasia diaphana</name>
    <name type="common">Tropical sea anemone</name>
    <name type="synonym">Aiptasia pulchella</name>
    <dbReference type="NCBI Taxonomy" id="2652724"/>
    <lineage>
        <taxon>Eukaryota</taxon>
        <taxon>Metazoa</taxon>
        <taxon>Cnidaria</taxon>
        <taxon>Anthozoa</taxon>
        <taxon>Hexacorallia</taxon>
        <taxon>Actiniaria</taxon>
        <taxon>Aiptasiidae</taxon>
        <taxon>Exaiptasia</taxon>
    </lineage>
</organism>
<evidence type="ECO:0000256" key="1">
    <source>
        <dbReference type="ARBA" id="ARBA00004496"/>
    </source>
</evidence>
<evidence type="ECO:0000256" key="5">
    <source>
        <dbReference type="ARBA" id="ARBA00022771"/>
    </source>
</evidence>
<dbReference type="Pfam" id="PF02176">
    <property type="entry name" value="zf-TRAF"/>
    <property type="match status" value="2"/>
</dbReference>
<evidence type="ECO:0000313" key="13">
    <source>
        <dbReference type="Proteomes" id="UP000887567"/>
    </source>
</evidence>
<dbReference type="GO" id="GO:0042981">
    <property type="term" value="P:regulation of apoptotic process"/>
    <property type="evidence" value="ECO:0007669"/>
    <property type="project" value="InterPro"/>
</dbReference>
<accession>A0A913WVZ7</accession>
<dbReference type="InterPro" id="IPR017907">
    <property type="entry name" value="Znf_RING_CS"/>
</dbReference>
<evidence type="ECO:0000256" key="4">
    <source>
        <dbReference type="ARBA" id="ARBA00022737"/>
    </source>
</evidence>
<dbReference type="Proteomes" id="UP000887567">
    <property type="component" value="Unplaced"/>
</dbReference>
<dbReference type="EnsemblMetazoa" id="XM_021039287.2">
    <property type="protein sequence ID" value="XP_020894946.1"/>
    <property type="gene ID" value="LOC110233952"/>
</dbReference>
<keyword evidence="8" id="KW-0175">Coiled coil</keyword>